<dbReference type="Proteomes" id="UP000326202">
    <property type="component" value="Chromosome"/>
</dbReference>
<gene>
    <name evidence="1" type="primary">cdhB</name>
    <name evidence="1" type="ORF">FRZ44_11070</name>
</gene>
<dbReference type="InterPro" id="IPR029069">
    <property type="entry name" value="HotDog_dom_sf"/>
</dbReference>
<dbReference type="Gene3D" id="3.10.129.10">
    <property type="entry name" value="Hotdog Thioesterase"/>
    <property type="match status" value="1"/>
</dbReference>
<dbReference type="CDD" id="cd00586">
    <property type="entry name" value="4HBT"/>
    <property type="match status" value="1"/>
</dbReference>
<sequence>MRDELPPIESPFLVEGLKVLPAWIDSNGHFNIAYYLHCFDLAFDRVYERFGFEHGMIKTQQASTFAAELHLSFKRELFEGAPLRIATQLIDADPRRCSFVQAMYHADEGYLAATVEWLILYIDMNQRKVAVMPATLQAHLARVLEAHRAIPLPAPVGRGISIPRRPPSGPT</sequence>
<dbReference type="PANTHER" id="PTHR31793:SF2">
    <property type="entry name" value="BLR1345 PROTEIN"/>
    <property type="match status" value="1"/>
</dbReference>
<dbReference type="GO" id="GO:0047617">
    <property type="term" value="F:fatty acyl-CoA hydrolase activity"/>
    <property type="evidence" value="ECO:0007669"/>
    <property type="project" value="TreeGrafter"/>
</dbReference>
<name>A0A5J6MHW5_9PROT</name>
<dbReference type="EMBL" id="CP042906">
    <property type="protein sequence ID" value="QEX15820.1"/>
    <property type="molecule type" value="Genomic_DNA"/>
</dbReference>
<reference evidence="1 2" key="1">
    <citation type="submission" date="2019-08" db="EMBL/GenBank/DDBJ databases">
        <title>Hyperibacter terrae gen. nov., sp. nov. and Hyperibacter viscosus sp. nov., two new members in the family Rhodospirillaceae isolated from the rhizosphere of Hypericum perforatum.</title>
        <authorList>
            <person name="Noviana Z."/>
        </authorList>
    </citation>
    <scope>NUCLEOTIDE SEQUENCE [LARGE SCALE GENOMIC DNA]</scope>
    <source>
        <strain evidence="1 2">R5913</strain>
    </source>
</reference>
<dbReference type="KEGG" id="htq:FRZ44_11070"/>
<dbReference type="RefSeq" id="WP_191908432.1">
    <property type="nucleotide sequence ID" value="NZ_CP042906.1"/>
</dbReference>
<dbReference type="InterPro" id="IPR050563">
    <property type="entry name" value="4-hydroxybenzoyl-CoA_TE"/>
</dbReference>
<accession>A0A5J6MHW5</accession>
<dbReference type="AlphaFoldDB" id="A0A5J6MHW5"/>
<dbReference type="Pfam" id="PF13279">
    <property type="entry name" value="4HBT_2"/>
    <property type="match status" value="1"/>
</dbReference>
<dbReference type="SUPFAM" id="SSF54637">
    <property type="entry name" value="Thioesterase/thiol ester dehydrase-isomerase"/>
    <property type="match status" value="1"/>
</dbReference>
<proteinExistence type="predicted"/>
<keyword evidence="2" id="KW-1185">Reference proteome</keyword>
<evidence type="ECO:0000313" key="1">
    <source>
        <dbReference type="EMBL" id="QEX15820.1"/>
    </source>
</evidence>
<evidence type="ECO:0000313" key="2">
    <source>
        <dbReference type="Proteomes" id="UP000326202"/>
    </source>
</evidence>
<organism evidence="1 2">
    <name type="scientific">Hypericibacter terrae</name>
    <dbReference type="NCBI Taxonomy" id="2602015"/>
    <lineage>
        <taxon>Bacteria</taxon>
        <taxon>Pseudomonadati</taxon>
        <taxon>Pseudomonadota</taxon>
        <taxon>Alphaproteobacteria</taxon>
        <taxon>Rhodospirillales</taxon>
        <taxon>Dongiaceae</taxon>
        <taxon>Hypericibacter</taxon>
    </lineage>
</organism>
<dbReference type="PANTHER" id="PTHR31793">
    <property type="entry name" value="4-HYDROXYBENZOYL-COA THIOESTERASE FAMILY MEMBER"/>
    <property type="match status" value="1"/>
</dbReference>
<protein>
    <submittedName>
        <fullName evidence="1">Carnitine dehydrogenase</fullName>
    </submittedName>
</protein>